<proteinExistence type="predicted"/>
<dbReference type="SUPFAM" id="SSF82171">
    <property type="entry name" value="DPP6 N-terminal domain-like"/>
    <property type="match status" value="1"/>
</dbReference>
<evidence type="ECO:0000259" key="4">
    <source>
        <dbReference type="PROSITE" id="PS51123"/>
    </source>
</evidence>
<feature type="domain" description="OmpA-like" evidence="4">
    <location>
        <begin position="306"/>
        <end position="420"/>
    </location>
</feature>
<accession>A0A645BX98</accession>
<dbReference type="CDD" id="cd07185">
    <property type="entry name" value="OmpA_C-like"/>
    <property type="match status" value="1"/>
</dbReference>
<dbReference type="Gene3D" id="2.60.40.1120">
    <property type="entry name" value="Carboxypeptidase-like, regulatory domain"/>
    <property type="match status" value="1"/>
</dbReference>
<dbReference type="AlphaFoldDB" id="A0A645BX98"/>
<keyword evidence="2" id="KW-0472">Membrane</keyword>
<dbReference type="PANTHER" id="PTHR30329">
    <property type="entry name" value="STATOR ELEMENT OF FLAGELLAR MOTOR COMPLEX"/>
    <property type="match status" value="1"/>
</dbReference>
<dbReference type="PRINTS" id="PR01021">
    <property type="entry name" value="OMPADOMAIN"/>
</dbReference>
<evidence type="ECO:0000256" key="2">
    <source>
        <dbReference type="ARBA" id="ARBA00023136"/>
    </source>
</evidence>
<dbReference type="InterPro" id="IPR006665">
    <property type="entry name" value="OmpA-like"/>
</dbReference>
<dbReference type="PROSITE" id="PS01068">
    <property type="entry name" value="OMPA_1"/>
    <property type="match status" value="1"/>
</dbReference>
<dbReference type="InterPro" id="IPR050330">
    <property type="entry name" value="Bact_OuterMem_StrucFunc"/>
</dbReference>
<dbReference type="InterPro" id="IPR011659">
    <property type="entry name" value="WD40"/>
</dbReference>
<name>A0A645BX98_9ZZZZ</name>
<dbReference type="InterPro" id="IPR011042">
    <property type="entry name" value="6-blade_b-propeller_TolB-like"/>
</dbReference>
<evidence type="ECO:0000256" key="1">
    <source>
        <dbReference type="ARBA" id="ARBA00004442"/>
    </source>
</evidence>
<dbReference type="InterPro" id="IPR036737">
    <property type="entry name" value="OmpA-like_sf"/>
</dbReference>
<dbReference type="SUPFAM" id="SSF103088">
    <property type="entry name" value="OmpA-like"/>
    <property type="match status" value="1"/>
</dbReference>
<sequence length="420" mass="46883">MFIYKDVNNGDIYECKLKGDKWDKPVALPKTINSKFHESSVSLSPDGRTMYFISDKEGSVGGRDIWVSTLDKKGKWGKAINLKDLNTIYDEESIFMHPDGKTLYFSSQGHKTMGGFDIFKSTFENGKWGEPVNLGYPINTPEDDLFFTIAASGMHAYMMSDTRKNGFGDRDLYMVTFILEKPVLTNSEDNLIAWRTEPVSETVIESTLAVNTASLTLLKGRVLDEATKQPVEASIILTDLTKNEELATFTSNSATGKYLVSLPSGKNYGIAVKADGYLFHSENFDIPNAAAYQEIEKDIYLKKVEVGKEIVLKNIFFDFNKSTLRPESKNELENLVQLMKENPTLKIEISGHTDNVGSAAYNKTLSQARAKAVVDYLIAAGISSDRMTSVGYGFDKPIASNDTDEGRQLNRRTEFKITSK</sequence>
<dbReference type="Gene3D" id="2.120.10.30">
    <property type="entry name" value="TolB, C-terminal domain"/>
    <property type="match status" value="1"/>
</dbReference>
<dbReference type="PROSITE" id="PS51123">
    <property type="entry name" value="OMPA_2"/>
    <property type="match status" value="1"/>
</dbReference>
<keyword evidence="3" id="KW-0998">Cell outer membrane</keyword>
<dbReference type="GO" id="GO:0009279">
    <property type="term" value="C:cell outer membrane"/>
    <property type="evidence" value="ECO:0007669"/>
    <property type="project" value="UniProtKB-SubCell"/>
</dbReference>
<protein>
    <recommendedName>
        <fullName evidence="4">OmpA-like domain-containing protein</fullName>
    </recommendedName>
</protein>
<evidence type="ECO:0000256" key="3">
    <source>
        <dbReference type="ARBA" id="ARBA00023237"/>
    </source>
</evidence>
<dbReference type="Pfam" id="PF00691">
    <property type="entry name" value="OmpA"/>
    <property type="match status" value="1"/>
</dbReference>
<reference evidence="5" key="1">
    <citation type="submission" date="2019-08" db="EMBL/GenBank/DDBJ databases">
        <authorList>
            <person name="Kucharzyk K."/>
            <person name="Murdoch R.W."/>
            <person name="Higgins S."/>
            <person name="Loffler F."/>
        </authorList>
    </citation>
    <scope>NUCLEOTIDE SEQUENCE</scope>
</reference>
<comment type="subcellular location">
    <subcellularLocation>
        <location evidence="1">Cell outer membrane</location>
    </subcellularLocation>
</comment>
<dbReference type="Gene3D" id="3.30.1330.60">
    <property type="entry name" value="OmpA-like domain"/>
    <property type="match status" value="1"/>
</dbReference>
<dbReference type="PANTHER" id="PTHR30329:SF21">
    <property type="entry name" value="LIPOPROTEIN YIAD-RELATED"/>
    <property type="match status" value="1"/>
</dbReference>
<dbReference type="EMBL" id="VSSQ01021866">
    <property type="protein sequence ID" value="MPM67743.1"/>
    <property type="molecule type" value="Genomic_DNA"/>
</dbReference>
<dbReference type="SUPFAM" id="SSF49464">
    <property type="entry name" value="Carboxypeptidase regulatory domain-like"/>
    <property type="match status" value="1"/>
</dbReference>
<dbReference type="InterPro" id="IPR006690">
    <property type="entry name" value="OMPA-like_CS"/>
</dbReference>
<dbReference type="InterPro" id="IPR006664">
    <property type="entry name" value="OMP_bac"/>
</dbReference>
<evidence type="ECO:0000313" key="5">
    <source>
        <dbReference type="EMBL" id="MPM67743.1"/>
    </source>
</evidence>
<gene>
    <name evidence="5" type="ORF">SDC9_114667</name>
</gene>
<dbReference type="InterPro" id="IPR008969">
    <property type="entry name" value="CarboxyPept-like_regulatory"/>
</dbReference>
<comment type="caution">
    <text evidence="5">The sequence shown here is derived from an EMBL/GenBank/DDBJ whole genome shotgun (WGS) entry which is preliminary data.</text>
</comment>
<dbReference type="Pfam" id="PF07676">
    <property type="entry name" value="PD40"/>
    <property type="match status" value="2"/>
</dbReference>
<organism evidence="5">
    <name type="scientific">bioreactor metagenome</name>
    <dbReference type="NCBI Taxonomy" id="1076179"/>
    <lineage>
        <taxon>unclassified sequences</taxon>
        <taxon>metagenomes</taxon>
        <taxon>ecological metagenomes</taxon>
    </lineage>
</organism>